<keyword evidence="4" id="KW-0479">Metal-binding</keyword>
<evidence type="ECO:0000256" key="5">
    <source>
        <dbReference type="ARBA" id="ARBA00022982"/>
    </source>
</evidence>
<protein>
    <recommendedName>
        <fullName evidence="8">NapC/NirT cytochrome c N-terminal domain-containing protein</fullName>
    </recommendedName>
</protein>
<feature type="domain" description="NapC/NirT cytochrome c N-terminal" evidence="8">
    <location>
        <begin position="14"/>
        <end position="93"/>
    </location>
</feature>
<keyword evidence="7" id="KW-0812">Transmembrane</keyword>
<dbReference type="Proteomes" id="UP000885936">
    <property type="component" value="Unassembled WGS sequence"/>
</dbReference>
<keyword evidence="6" id="KW-0408">Iron</keyword>
<comment type="subcellular location">
    <subcellularLocation>
        <location evidence="1">Cell envelope</location>
    </subcellularLocation>
</comment>
<dbReference type="Gene3D" id="1.10.3820.10">
    <property type="entry name" value="Di-heme elbow motif domain"/>
    <property type="match status" value="1"/>
</dbReference>
<sequence>MSLIKRVWTERRDLIVGIIAGIILGAILTGGGIFAWNFSNSDKFCVSCHKVMGGYDVKLKQGPHWSKHCIDCHGEETFTDALKVKMFEDPKLLMKYITGNYEVPPHAEITNEFCERCHVSPEKGNRVYFDVSFDHAVHAENLECETCHGRVAHGYTPMPTGHDLCGKCHLNEIRDPAKCSFCHRI</sequence>
<comment type="caution">
    <text evidence="9">The sequence shown here is derived from an EMBL/GenBank/DDBJ whole genome shotgun (WGS) entry which is preliminary data.</text>
</comment>
<evidence type="ECO:0000256" key="3">
    <source>
        <dbReference type="ARBA" id="ARBA00022617"/>
    </source>
</evidence>
<evidence type="ECO:0000256" key="4">
    <source>
        <dbReference type="ARBA" id="ARBA00022723"/>
    </source>
</evidence>
<reference evidence="9" key="1">
    <citation type="journal article" date="2020" name="mSystems">
        <title>Genome- and Community-Level Interaction Insights into Carbon Utilization and Element Cycling Functions of Hydrothermarchaeota in Hydrothermal Sediment.</title>
        <authorList>
            <person name="Zhou Z."/>
            <person name="Liu Y."/>
            <person name="Xu W."/>
            <person name="Pan J."/>
            <person name="Luo Z.H."/>
            <person name="Li M."/>
        </authorList>
    </citation>
    <scope>NUCLEOTIDE SEQUENCE [LARGE SCALE GENOMIC DNA]</scope>
    <source>
        <strain evidence="9">HyVt-386</strain>
    </source>
</reference>
<dbReference type="Pfam" id="PF03264">
    <property type="entry name" value="Cytochrom_NNT"/>
    <property type="match status" value="1"/>
</dbReference>
<evidence type="ECO:0000256" key="1">
    <source>
        <dbReference type="ARBA" id="ARBA00004196"/>
    </source>
</evidence>
<dbReference type="EMBL" id="DRIE01000007">
    <property type="protein sequence ID" value="HEC56333.1"/>
    <property type="molecule type" value="Genomic_DNA"/>
</dbReference>
<gene>
    <name evidence="9" type="ORF">ENI32_00365</name>
</gene>
<proteinExistence type="predicted"/>
<evidence type="ECO:0000256" key="7">
    <source>
        <dbReference type="SAM" id="Phobius"/>
    </source>
</evidence>
<keyword evidence="7" id="KW-1133">Transmembrane helix</keyword>
<dbReference type="SUPFAM" id="SSF48695">
    <property type="entry name" value="Multiheme cytochromes"/>
    <property type="match status" value="1"/>
</dbReference>
<accession>A0A7J2RYP2</accession>
<keyword evidence="5" id="KW-0249">Electron transport</keyword>
<keyword evidence="3" id="KW-0349">Heme</keyword>
<evidence type="ECO:0000259" key="8">
    <source>
        <dbReference type="Pfam" id="PF03264"/>
    </source>
</evidence>
<evidence type="ECO:0000256" key="6">
    <source>
        <dbReference type="ARBA" id="ARBA00023004"/>
    </source>
</evidence>
<dbReference type="GO" id="GO:0046872">
    <property type="term" value="F:metal ion binding"/>
    <property type="evidence" value="ECO:0007669"/>
    <property type="project" value="UniProtKB-KW"/>
</dbReference>
<evidence type="ECO:0000313" key="9">
    <source>
        <dbReference type="EMBL" id="HEC56333.1"/>
    </source>
</evidence>
<name>A0A7J2RYP2_9EURY</name>
<evidence type="ECO:0000256" key="2">
    <source>
        <dbReference type="ARBA" id="ARBA00022448"/>
    </source>
</evidence>
<dbReference type="InterPro" id="IPR038266">
    <property type="entry name" value="NapC/NirT_cytc_sf"/>
</dbReference>
<keyword evidence="7" id="KW-0472">Membrane</keyword>
<feature type="transmembrane region" description="Helical" evidence="7">
    <location>
        <begin position="14"/>
        <end position="38"/>
    </location>
</feature>
<dbReference type="AlphaFoldDB" id="A0A7J2RYP2"/>
<keyword evidence="2" id="KW-0813">Transport</keyword>
<organism evidence="9">
    <name type="scientific">Candidatus Syntropharchaeum butanivorans</name>
    <dbReference type="NCBI Taxonomy" id="1839936"/>
    <lineage>
        <taxon>Archaea</taxon>
        <taxon>Methanobacteriati</taxon>
        <taxon>Methanobacteriota</taxon>
        <taxon>Stenosarchaea group</taxon>
        <taxon>Methanomicrobia</taxon>
        <taxon>Methanosarcinales</taxon>
        <taxon>ANME-2 cluster</taxon>
        <taxon>Candidatus Syntropharchaeum</taxon>
    </lineage>
</organism>
<dbReference type="InterPro" id="IPR036280">
    <property type="entry name" value="Multihaem_cyt_sf"/>
</dbReference>
<dbReference type="InterPro" id="IPR005126">
    <property type="entry name" value="NapC/NirT_cyt_c_N"/>
</dbReference>